<dbReference type="Proteomes" id="UP001589605">
    <property type="component" value="Unassembled WGS sequence"/>
</dbReference>
<protein>
    <submittedName>
        <fullName evidence="3">Acyl-CoA reductase</fullName>
    </submittedName>
</protein>
<reference evidence="3 4" key="1">
    <citation type="submission" date="2024-09" db="EMBL/GenBank/DDBJ databases">
        <authorList>
            <person name="Sun Q."/>
            <person name="Mori K."/>
        </authorList>
    </citation>
    <scope>NUCLEOTIDE SEQUENCE [LARGE SCALE GENOMIC DNA]</scope>
    <source>
        <strain evidence="3 4">CECT 8286</strain>
    </source>
</reference>
<proteinExistence type="predicted"/>
<evidence type="ECO:0000313" key="4">
    <source>
        <dbReference type="Proteomes" id="UP001589605"/>
    </source>
</evidence>
<feature type="domain" description="Acyl-protein synthetase LuxE" evidence="2">
    <location>
        <begin position="10"/>
        <end position="374"/>
    </location>
</feature>
<evidence type="ECO:0000256" key="1">
    <source>
        <dbReference type="ARBA" id="ARBA00022857"/>
    </source>
</evidence>
<gene>
    <name evidence="3" type="ORF">ACFFVB_07020</name>
</gene>
<dbReference type="Pfam" id="PF05893">
    <property type="entry name" value="LuxC"/>
    <property type="match status" value="1"/>
</dbReference>
<name>A0ABV5F066_9FLAO</name>
<sequence length="829" mass="92261">MRKATITKTDELISLNPYTLDADEKDPLFFEALLEELKFHFDNNAQYKNFCLNKGFNPYGFQGELSEIPPISVSVFKDLGAHLKSIPDSDVKLALQSSATSGVPSTVVLDKITAKRQSKVMIKVIKDFIGAERTSFIVVDVIPKPENIKFLGARYAAIGGYLNFANQVHYALEMQADESVAIDIEKTNAFIGQLDPDIPIVVFGFTYMLYAQVVKPLLDKGIAFSLPKGSKIIHIGGWKKLEHEKISKIQFNQSMATLFSVKAEHVIDIYGFTEQMGLNYPDCECGWKHTPLYSNLIVRDPVTRERMPDGEEGVLEFLSPIPHSYPGNVVLTDDVGVINPEPCPQGRHGTRFKILGRLKKAEIRGCGDILGSKLKFSVADEATHSVEKSKLEIHYWNGKQIDRSQSSELQLKEIISELNSKKEWLSMQPIDALIGLIGEASKLWMQGEGDLLSLKEKGLGFLANWAKPIHLNRIATIGLRGNRQYIDGFLPLNSSRKQFLKANQRGLVCHWLAGNVQVLGMFALLQSILTKNVNLLKISSKDEGVFAHLLKCFEGLSFTTRGNYTITGDDLLQTIAVVYFSHTDKNMGEFMSKSAHVRIAWGGKEAVETVAKYPSLFETEDIIFGPKISFSAISRDVLLTERKARKLARKVAVDSSVFDQTGCASPHNLYIETGGSVSPEEFCALLADGFKKTSLQIPKGEVSVEQISAIHSVRGLYDFKGQVWSSEDTTWTVVFSEDKNLNAPIYSRVIMVHPVAHIEDTLEHIDDTIQTIGLAASGEKALHFAEKAVGKGVMRCPELGRMLNFESPWDGIFLMDRMVRWSTFGGPLI</sequence>
<dbReference type="Pfam" id="PF04443">
    <property type="entry name" value="LuxE"/>
    <property type="match status" value="1"/>
</dbReference>
<organism evidence="3 4">
    <name type="scientific">Formosa undariae</name>
    <dbReference type="NCBI Taxonomy" id="1325436"/>
    <lineage>
        <taxon>Bacteria</taxon>
        <taxon>Pseudomonadati</taxon>
        <taxon>Bacteroidota</taxon>
        <taxon>Flavobacteriia</taxon>
        <taxon>Flavobacteriales</taxon>
        <taxon>Flavobacteriaceae</taxon>
        <taxon>Formosa</taxon>
    </lineage>
</organism>
<dbReference type="Gene3D" id="3.40.50.12780">
    <property type="entry name" value="N-terminal domain of ligase-like"/>
    <property type="match status" value="1"/>
</dbReference>
<accession>A0ABV5F066</accession>
<dbReference type="InterPro" id="IPR008670">
    <property type="entry name" value="CoA_reduct_LuxC"/>
</dbReference>
<dbReference type="InterPro" id="IPR042099">
    <property type="entry name" value="ANL_N_sf"/>
</dbReference>
<dbReference type="RefSeq" id="WP_382382006.1">
    <property type="nucleotide sequence ID" value="NZ_JBHMEZ010000003.1"/>
</dbReference>
<dbReference type="InterPro" id="IPR007534">
    <property type="entry name" value="LuxE"/>
</dbReference>
<keyword evidence="4" id="KW-1185">Reference proteome</keyword>
<keyword evidence="1" id="KW-0521">NADP</keyword>
<dbReference type="EMBL" id="JBHMEZ010000003">
    <property type="protein sequence ID" value="MFB9052830.1"/>
    <property type="molecule type" value="Genomic_DNA"/>
</dbReference>
<evidence type="ECO:0000259" key="2">
    <source>
        <dbReference type="Pfam" id="PF04443"/>
    </source>
</evidence>
<evidence type="ECO:0000313" key="3">
    <source>
        <dbReference type="EMBL" id="MFB9052830.1"/>
    </source>
</evidence>
<comment type="caution">
    <text evidence="3">The sequence shown here is derived from an EMBL/GenBank/DDBJ whole genome shotgun (WGS) entry which is preliminary data.</text>
</comment>